<evidence type="ECO:0000313" key="2">
    <source>
        <dbReference type="WBParaSite" id="nRc.2.0.1.t03168-RA"/>
    </source>
</evidence>
<name>A0A915HMI4_ROMCU</name>
<dbReference type="Proteomes" id="UP000887565">
    <property type="component" value="Unplaced"/>
</dbReference>
<accession>A0A915HMI4</accession>
<reference evidence="2" key="1">
    <citation type="submission" date="2022-11" db="UniProtKB">
        <authorList>
            <consortium name="WormBaseParasite"/>
        </authorList>
    </citation>
    <scope>IDENTIFICATION</scope>
</reference>
<sequence length="105" mass="11908">MYESIKLNLDKATNASKKYYDQKAHKREISIKDLILFINNKKHNKILPDFIDPFIVTDVNNIANNMIIIEALDTGPTGAEQGISRLKPFIPHPAKDTFITEDHGS</sequence>
<organism evidence="1 2">
    <name type="scientific">Romanomermis culicivorax</name>
    <name type="common">Nematode worm</name>
    <dbReference type="NCBI Taxonomy" id="13658"/>
    <lineage>
        <taxon>Eukaryota</taxon>
        <taxon>Metazoa</taxon>
        <taxon>Ecdysozoa</taxon>
        <taxon>Nematoda</taxon>
        <taxon>Enoplea</taxon>
        <taxon>Dorylaimia</taxon>
        <taxon>Mermithida</taxon>
        <taxon>Mermithoidea</taxon>
        <taxon>Mermithidae</taxon>
        <taxon>Romanomermis</taxon>
    </lineage>
</organism>
<protein>
    <submittedName>
        <fullName evidence="2">Uncharacterized protein</fullName>
    </submittedName>
</protein>
<proteinExistence type="predicted"/>
<dbReference type="AlphaFoldDB" id="A0A915HMI4"/>
<dbReference type="WBParaSite" id="nRc.2.0.1.t03168-RA">
    <property type="protein sequence ID" value="nRc.2.0.1.t03168-RA"/>
    <property type="gene ID" value="nRc.2.0.1.g03168"/>
</dbReference>
<keyword evidence="1" id="KW-1185">Reference proteome</keyword>
<evidence type="ECO:0000313" key="1">
    <source>
        <dbReference type="Proteomes" id="UP000887565"/>
    </source>
</evidence>